<gene>
    <name evidence="1" type="ORF">C8046_11660</name>
</gene>
<protein>
    <submittedName>
        <fullName evidence="1">Uncharacterized protein</fullName>
    </submittedName>
</protein>
<accession>A0A2U1ZW55</accession>
<organism evidence="1 2">
    <name type="scientific">Serinibacter arcticus</name>
    <dbReference type="NCBI Taxonomy" id="1655435"/>
    <lineage>
        <taxon>Bacteria</taxon>
        <taxon>Bacillati</taxon>
        <taxon>Actinomycetota</taxon>
        <taxon>Actinomycetes</taxon>
        <taxon>Micrococcales</taxon>
        <taxon>Beutenbergiaceae</taxon>
        <taxon>Serinibacter</taxon>
    </lineage>
</organism>
<dbReference type="InterPro" id="IPR025904">
    <property type="entry name" value="Tubulin-like"/>
</dbReference>
<evidence type="ECO:0000313" key="2">
    <source>
        <dbReference type="Proteomes" id="UP000245166"/>
    </source>
</evidence>
<keyword evidence="2" id="KW-1185">Reference proteome</keyword>
<sequence>MMDHLRAELAAVGVDELPAGWEFVHVDVPVATDSATTGIGTVAGYGGTYVPTGPAQGNYGDVDAKVSNLLAGKGHLEELESWTPLDVDNVPVVVTLGAGQYRSVGRMITLSSAPHVLDRLREVWQRLSQPEVSGAMQGAARALGTGDYQPEVPRWCSWSPRWPAAPVPRWRWTSADS</sequence>
<dbReference type="AlphaFoldDB" id="A0A2U1ZW55"/>
<dbReference type="Pfam" id="PF13809">
    <property type="entry name" value="Tubulin_2"/>
    <property type="match status" value="1"/>
</dbReference>
<name>A0A2U1ZW55_9MICO</name>
<proteinExistence type="predicted"/>
<comment type="caution">
    <text evidence="1">The sequence shown here is derived from an EMBL/GenBank/DDBJ whole genome shotgun (WGS) entry which is preliminary data.</text>
</comment>
<dbReference type="EMBL" id="PYHR01000002">
    <property type="protein sequence ID" value="PWD51209.1"/>
    <property type="molecule type" value="Genomic_DNA"/>
</dbReference>
<reference evidence="1 2" key="1">
    <citation type="submission" date="2018-03" db="EMBL/GenBank/DDBJ databases">
        <title>Genome assembly of novel Miniimonas species PCH200.</title>
        <authorList>
            <person name="Thakur V."/>
            <person name="Kumar V."/>
            <person name="Singh D."/>
        </authorList>
    </citation>
    <scope>NUCLEOTIDE SEQUENCE [LARGE SCALE GENOMIC DNA]</scope>
    <source>
        <strain evidence="1 2">PCH200</strain>
    </source>
</reference>
<dbReference type="Proteomes" id="UP000245166">
    <property type="component" value="Unassembled WGS sequence"/>
</dbReference>
<evidence type="ECO:0000313" key="1">
    <source>
        <dbReference type="EMBL" id="PWD51209.1"/>
    </source>
</evidence>